<dbReference type="InterPro" id="IPR055066">
    <property type="entry name" value="AASDHPPT_N"/>
</dbReference>
<evidence type="ECO:0000259" key="4">
    <source>
        <dbReference type="Pfam" id="PF22624"/>
    </source>
</evidence>
<dbReference type="InterPro" id="IPR050559">
    <property type="entry name" value="P-Pant_transferase_sf"/>
</dbReference>
<evidence type="ECO:0000256" key="1">
    <source>
        <dbReference type="ARBA" id="ARBA00010990"/>
    </source>
</evidence>
<evidence type="ECO:0000313" key="5">
    <source>
        <dbReference type="EMBL" id="CAB3773112.1"/>
    </source>
</evidence>
<dbReference type="GO" id="GO:0000287">
    <property type="term" value="F:magnesium ion binding"/>
    <property type="evidence" value="ECO:0007669"/>
    <property type="project" value="InterPro"/>
</dbReference>
<sequence length="254" mass="28692">MSPLSGCALRVDLWLSSEAGATPALLETYRTWLSDDEALQWRRFRREEDGRRYLLARGLVRGVLADRTGLRPDRLEFTVNPWGKPALRGETDASLHFNQCHTRGLMALVACHEAEVGVDVEAIDRDIDVLRVASHCSSAQERAMLEATPEDRRAERFIELWTLKEAWVKAVGRGLSLALDSFSVLIDMEWPRVVEHAADGSREAQCQRRLYAPSTAHRLALAVRDEMSRRSARARLAAEWIQSSRGVSALMKNR</sequence>
<dbReference type="PANTHER" id="PTHR12215">
    <property type="entry name" value="PHOSPHOPANTETHEINE TRANSFERASE"/>
    <property type="match status" value="1"/>
</dbReference>
<evidence type="ECO:0000259" key="3">
    <source>
        <dbReference type="Pfam" id="PF01648"/>
    </source>
</evidence>
<dbReference type="InterPro" id="IPR037143">
    <property type="entry name" value="4-PPantetheinyl_Trfase_dom_sf"/>
</dbReference>
<dbReference type="GO" id="GO:0005829">
    <property type="term" value="C:cytosol"/>
    <property type="evidence" value="ECO:0007669"/>
    <property type="project" value="TreeGrafter"/>
</dbReference>
<evidence type="ECO:0000256" key="2">
    <source>
        <dbReference type="ARBA" id="ARBA00022679"/>
    </source>
</evidence>
<dbReference type="EMBL" id="CADIKH010000068">
    <property type="protein sequence ID" value="CAB3773112.1"/>
    <property type="molecule type" value="Genomic_DNA"/>
</dbReference>
<organism evidence="5 6">
    <name type="scientific">Paraburkholderia humisilvae</name>
    <dbReference type="NCBI Taxonomy" id="627669"/>
    <lineage>
        <taxon>Bacteria</taxon>
        <taxon>Pseudomonadati</taxon>
        <taxon>Pseudomonadota</taxon>
        <taxon>Betaproteobacteria</taxon>
        <taxon>Burkholderiales</taxon>
        <taxon>Burkholderiaceae</taxon>
        <taxon>Paraburkholderia</taxon>
    </lineage>
</organism>
<comment type="similarity">
    <text evidence="1">Belongs to the P-Pant transferase superfamily. Gsp/Sfp/HetI/AcpT family.</text>
</comment>
<proteinExistence type="inferred from homology"/>
<dbReference type="GO" id="GO:0008897">
    <property type="term" value="F:holo-[acyl-carrier-protein] synthase activity"/>
    <property type="evidence" value="ECO:0007669"/>
    <property type="project" value="InterPro"/>
</dbReference>
<feature type="domain" description="4'-phosphopantetheinyl transferase N-terminal" evidence="4">
    <location>
        <begin position="31"/>
        <end position="111"/>
    </location>
</feature>
<protein>
    <submittedName>
        <fullName evidence="5">Uncharacterized protein</fullName>
    </submittedName>
</protein>
<evidence type="ECO:0000313" key="6">
    <source>
        <dbReference type="Proteomes" id="UP000494363"/>
    </source>
</evidence>
<dbReference type="RefSeq" id="WP_217478085.1">
    <property type="nucleotide sequence ID" value="NZ_CADIKH010000068.1"/>
</dbReference>
<feature type="domain" description="4'-phosphopantetheinyl transferase" evidence="3">
    <location>
        <begin position="116"/>
        <end position="195"/>
    </location>
</feature>
<reference evidence="5 6" key="1">
    <citation type="submission" date="2020-04" db="EMBL/GenBank/DDBJ databases">
        <authorList>
            <person name="De Canck E."/>
        </authorList>
    </citation>
    <scope>NUCLEOTIDE SEQUENCE [LARGE SCALE GENOMIC DNA]</scope>
    <source>
        <strain evidence="5 6">LMG 29542</strain>
    </source>
</reference>
<dbReference type="PANTHER" id="PTHR12215:SF10">
    <property type="entry name" value="L-AMINOADIPATE-SEMIALDEHYDE DEHYDROGENASE-PHOSPHOPANTETHEINYL TRANSFERASE"/>
    <property type="match status" value="1"/>
</dbReference>
<dbReference type="Pfam" id="PF01648">
    <property type="entry name" value="ACPS"/>
    <property type="match status" value="1"/>
</dbReference>
<dbReference type="Proteomes" id="UP000494363">
    <property type="component" value="Unassembled WGS sequence"/>
</dbReference>
<dbReference type="AlphaFoldDB" id="A0A6J5F675"/>
<dbReference type="Pfam" id="PF22624">
    <property type="entry name" value="AASDHPPT_N"/>
    <property type="match status" value="1"/>
</dbReference>
<dbReference type="GO" id="GO:0019878">
    <property type="term" value="P:lysine biosynthetic process via aminoadipic acid"/>
    <property type="evidence" value="ECO:0007669"/>
    <property type="project" value="TreeGrafter"/>
</dbReference>
<dbReference type="SUPFAM" id="SSF56214">
    <property type="entry name" value="4'-phosphopantetheinyl transferase"/>
    <property type="match status" value="2"/>
</dbReference>
<gene>
    <name evidence="5" type="ORF">LMG29542_07107</name>
</gene>
<keyword evidence="2" id="KW-0808">Transferase</keyword>
<dbReference type="Gene3D" id="3.90.470.20">
    <property type="entry name" value="4'-phosphopantetheinyl transferase domain"/>
    <property type="match status" value="2"/>
</dbReference>
<keyword evidence="6" id="KW-1185">Reference proteome</keyword>
<dbReference type="InterPro" id="IPR008278">
    <property type="entry name" value="4-PPantetheinyl_Trfase_dom"/>
</dbReference>
<accession>A0A6J5F675</accession>
<name>A0A6J5F675_9BURK</name>